<evidence type="ECO:0000313" key="1">
    <source>
        <dbReference type="EMBL" id="QJA64943.1"/>
    </source>
</evidence>
<evidence type="ECO:0000313" key="2">
    <source>
        <dbReference type="EMBL" id="QJA83699.1"/>
    </source>
</evidence>
<gene>
    <name evidence="2" type="ORF">MM415A00259_0024</name>
    <name evidence="1" type="ORF">MM415B00452_0044</name>
</gene>
<sequence length="280" mass="31930">MKRTIKIQASVQGVISTGSYQNLRPGYLIEETIEECDYDQDLIVAQTKDLYEKCYGLLREAEQKAIAERIQRERADLRFRLSPTSGKELPSVTSIINFDADFFVSAEDLTQYASQGQICHARVAEYIRSGKWVEPKTIDSIWTDIVIITKGSLKLSLDSGDFPAFLEKYPISDMKNGEVIYNEEHGYSGELDFIGIPKFKDALEIPTVFDVKRTVDKIKGGMQVAAYSKAKGIKQAILIPLNNKTDQGYSKPTVFNEQQLEGYWKMFLSKREEFKKRYSI</sequence>
<name>A0A6M3J4X9_9ZZZZ</name>
<protein>
    <submittedName>
        <fullName evidence="1">Uncharacterized protein</fullName>
    </submittedName>
</protein>
<dbReference type="EMBL" id="MT141529">
    <property type="protein sequence ID" value="QJA64943.1"/>
    <property type="molecule type" value="Genomic_DNA"/>
</dbReference>
<reference evidence="1" key="1">
    <citation type="submission" date="2020-03" db="EMBL/GenBank/DDBJ databases">
        <title>The deep terrestrial virosphere.</title>
        <authorList>
            <person name="Holmfeldt K."/>
            <person name="Nilsson E."/>
            <person name="Simone D."/>
            <person name="Lopez-Fernandez M."/>
            <person name="Wu X."/>
            <person name="de Brujin I."/>
            <person name="Lundin D."/>
            <person name="Andersson A."/>
            <person name="Bertilsson S."/>
            <person name="Dopson M."/>
        </authorList>
    </citation>
    <scope>NUCLEOTIDE SEQUENCE</scope>
    <source>
        <strain evidence="2">MM415A00259</strain>
        <strain evidence="1">MM415B00452</strain>
    </source>
</reference>
<dbReference type="EMBL" id="MT142516">
    <property type="protein sequence ID" value="QJA83699.1"/>
    <property type="molecule type" value="Genomic_DNA"/>
</dbReference>
<accession>A0A6M3J4X9</accession>
<organism evidence="1">
    <name type="scientific">viral metagenome</name>
    <dbReference type="NCBI Taxonomy" id="1070528"/>
    <lineage>
        <taxon>unclassified sequences</taxon>
        <taxon>metagenomes</taxon>
        <taxon>organismal metagenomes</taxon>
    </lineage>
</organism>
<dbReference type="AlphaFoldDB" id="A0A6M3J4X9"/>
<proteinExistence type="predicted"/>